<dbReference type="OrthoDB" id="8841348at2759"/>
<dbReference type="AlphaFoldDB" id="A0A6P7IF09"/>
<proteinExistence type="predicted"/>
<organism evidence="2 3">
    <name type="scientific">Parambassis ranga</name>
    <name type="common">Indian glassy fish</name>
    <dbReference type="NCBI Taxonomy" id="210632"/>
    <lineage>
        <taxon>Eukaryota</taxon>
        <taxon>Metazoa</taxon>
        <taxon>Chordata</taxon>
        <taxon>Craniata</taxon>
        <taxon>Vertebrata</taxon>
        <taxon>Euteleostomi</taxon>
        <taxon>Actinopterygii</taxon>
        <taxon>Neopterygii</taxon>
        <taxon>Teleostei</taxon>
        <taxon>Neoteleostei</taxon>
        <taxon>Acanthomorphata</taxon>
        <taxon>Ovalentaria</taxon>
        <taxon>Ambassidae</taxon>
        <taxon>Parambassis</taxon>
    </lineage>
</organism>
<dbReference type="InterPro" id="IPR009079">
    <property type="entry name" value="4_helix_cytokine-like_core"/>
</dbReference>
<keyword evidence="1" id="KW-0732">Signal</keyword>
<dbReference type="GeneID" id="114437585"/>
<name>A0A6P7IF09_9TELE</name>
<dbReference type="GO" id="GO:0045639">
    <property type="term" value="P:positive regulation of myeloid cell differentiation"/>
    <property type="evidence" value="ECO:0007669"/>
    <property type="project" value="InterPro"/>
</dbReference>
<dbReference type="InterPro" id="IPR040117">
    <property type="entry name" value="GCSF/MGF"/>
</dbReference>
<evidence type="ECO:0000313" key="2">
    <source>
        <dbReference type="Proteomes" id="UP000515145"/>
    </source>
</evidence>
<dbReference type="PANTHER" id="PTHR10511:SF2">
    <property type="entry name" value="GRANULOCYTE COLONY-STIMULATING FACTOR"/>
    <property type="match status" value="1"/>
</dbReference>
<gene>
    <name evidence="3" type="primary">LOC114437585</name>
</gene>
<sequence length="206" mass="22547">MNILIVFALSCYMATVARSAPLPGRSALVEDPSFQELIQRSRSLTEKILLSIPTTHRSCIHTESLQLNSSENAKLVTMATFIGIPSAPVLKVASENVTLEDSLSRMYEGLQLHQALLSSVSSKLESNDKVTGLMADIRDLAIQINKMLKMAQAEAAVQPTPTPVALHLPGDYEVQVAAHLTLVQLQSFSQDMVRCLRSLDQEETES</sequence>
<reference evidence="3" key="1">
    <citation type="submission" date="2025-08" db="UniProtKB">
        <authorList>
            <consortium name="RefSeq"/>
        </authorList>
    </citation>
    <scope>IDENTIFICATION</scope>
</reference>
<evidence type="ECO:0000313" key="3">
    <source>
        <dbReference type="RefSeq" id="XP_028264178.1"/>
    </source>
</evidence>
<dbReference type="Gene3D" id="1.20.1250.10">
    <property type="match status" value="1"/>
</dbReference>
<feature type="chain" id="PRO_5027679560" evidence="1">
    <location>
        <begin position="20"/>
        <end position="206"/>
    </location>
</feature>
<feature type="signal peptide" evidence="1">
    <location>
        <begin position="1"/>
        <end position="19"/>
    </location>
</feature>
<dbReference type="GO" id="GO:0005125">
    <property type="term" value="F:cytokine activity"/>
    <property type="evidence" value="ECO:0007669"/>
    <property type="project" value="InterPro"/>
</dbReference>
<dbReference type="PANTHER" id="PTHR10511">
    <property type="entry name" value="GRANULOCYTE COLONY-STIMULATING FACTOR"/>
    <property type="match status" value="1"/>
</dbReference>
<dbReference type="Proteomes" id="UP000515145">
    <property type="component" value="Chromosome 6"/>
</dbReference>
<dbReference type="InParanoid" id="A0A6P7IF09"/>
<accession>A0A6P7IF09</accession>
<evidence type="ECO:0000256" key="1">
    <source>
        <dbReference type="SAM" id="SignalP"/>
    </source>
</evidence>
<protein>
    <submittedName>
        <fullName evidence="3">Uncharacterized protein LOC114437585 isoform X1</fullName>
    </submittedName>
</protein>
<dbReference type="SUPFAM" id="SSF47266">
    <property type="entry name" value="4-helical cytokines"/>
    <property type="match status" value="1"/>
</dbReference>
<keyword evidence="2" id="KW-1185">Reference proteome</keyword>
<dbReference type="RefSeq" id="XP_028264178.1">
    <property type="nucleotide sequence ID" value="XM_028408377.1"/>
</dbReference>